<evidence type="ECO:0000313" key="2">
    <source>
        <dbReference type="Proteomes" id="UP000789860"/>
    </source>
</evidence>
<keyword evidence="2" id="KW-1185">Reference proteome</keyword>
<sequence>NRDESNDNTDDTPKNFNSDKRLSETILTLKQTLKPINGLCMKYLNAGKLEIQGHIICEDADSRVAFRSINQHNVDDSIRLMSMCPTMDLIAVCTESGCVWVARWYNALEKIWTLPPSQDREETVEVFTWRPDGKVIAIGYSNGMIRLYNVDKLEMIHELIQKPSSKSFGINFLLWVQETKKDSENINEATNDFLMSAHPIQKYLPRLNTMPNAKPISKLLGDLNGYDDDLDDESSGSIDLLLAGDAGGNLHLSVYGIYNLQPISLSQHIKIKNAIIIKASVTPDLSLITLLIQTNDYSTSSASVEPRVDRLFFVTFNTGLLYTQKLEIRTLSQRYTAIKYLTDYIFKGIKHIESEYQDLKILTSKFVESFQEVLETHNSKSKLSAEFVRLLATGKPSTLLDEYIETHLTKRALKDWESKGQKTFDQIREYINHYVRIGCERLIIELNALVGFSKWPQKFQKLGLDESFIHSCVILTGCIISRLEKLNSVIDEEYINFLEFHQWLQFEIDNITSIEQSTNPEASPRVDVHKVSSYIKNSLGKDFLNDLEKFFVDDQQSSTITLPTFEFPFLSSNSLDNCNLFQCNSFQSSELPAYPYNYLSSNNSFQRSPSFESFVTELIKRCDALSSWTADNVAKSVKAHELVDIVEDLTNYCPDNQNIQHAMREVSQREKNRSYNIFLSDMRIVTEGLRTNAYVTFYLSQNRHISPTLWVLRFPLYATTSESYTSLNKTSEIACIQLVNNEHPEEYLSISDLNLYDDERMYMIVVGLENGDLAIIYVCFIDIQFHNSYNDFHVIEDVLILLSEVKYSELNFISTPNTPLLVQRFRDLTHFKPLQLTTNGARGLIGTLSDDKKSIIIFDTNEKEDIYDMKDDDEIIKMMEE</sequence>
<reference evidence="1" key="1">
    <citation type="submission" date="2021-06" db="EMBL/GenBank/DDBJ databases">
        <authorList>
            <person name="Kallberg Y."/>
            <person name="Tangrot J."/>
            <person name="Rosling A."/>
        </authorList>
    </citation>
    <scope>NUCLEOTIDE SEQUENCE</scope>
    <source>
        <strain evidence="1">AU212A</strain>
    </source>
</reference>
<name>A0ACA9JUR2_9GLOM</name>
<protein>
    <submittedName>
        <fullName evidence="1">10931_t:CDS:1</fullName>
    </submittedName>
</protein>
<evidence type="ECO:0000313" key="1">
    <source>
        <dbReference type="EMBL" id="CAG8436796.1"/>
    </source>
</evidence>
<feature type="non-terminal residue" evidence="1">
    <location>
        <position position="1"/>
    </location>
</feature>
<dbReference type="EMBL" id="CAJVPM010000145">
    <property type="protein sequence ID" value="CAG8436796.1"/>
    <property type="molecule type" value="Genomic_DNA"/>
</dbReference>
<accession>A0ACA9JUR2</accession>
<proteinExistence type="predicted"/>
<dbReference type="Proteomes" id="UP000789860">
    <property type="component" value="Unassembled WGS sequence"/>
</dbReference>
<gene>
    <name evidence="1" type="ORF">SCALOS_LOCUS316</name>
</gene>
<organism evidence="1 2">
    <name type="scientific">Scutellospora calospora</name>
    <dbReference type="NCBI Taxonomy" id="85575"/>
    <lineage>
        <taxon>Eukaryota</taxon>
        <taxon>Fungi</taxon>
        <taxon>Fungi incertae sedis</taxon>
        <taxon>Mucoromycota</taxon>
        <taxon>Glomeromycotina</taxon>
        <taxon>Glomeromycetes</taxon>
        <taxon>Diversisporales</taxon>
        <taxon>Gigasporaceae</taxon>
        <taxon>Scutellospora</taxon>
    </lineage>
</organism>
<comment type="caution">
    <text evidence="1">The sequence shown here is derived from an EMBL/GenBank/DDBJ whole genome shotgun (WGS) entry which is preliminary data.</text>
</comment>